<reference evidence="6 7" key="1">
    <citation type="submission" date="2020-07" db="EMBL/GenBank/DDBJ databases">
        <title>Sequencing the genomes of 1000 actinobacteria strains.</title>
        <authorList>
            <person name="Klenk H.-P."/>
        </authorList>
    </citation>
    <scope>NUCLEOTIDE SEQUENCE [LARGE SCALE GENOMIC DNA]</scope>
    <source>
        <strain evidence="6 7">DSM 8598</strain>
    </source>
</reference>
<protein>
    <submittedName>
        <fullName evidence="6">Choice-of-anchor A domain-containing protein</fullName>
    </submittedName>
</protein>
<dbReference type="Pfam" id="PF20597">
    <property type="entry name" value="pAdhesive_15"/>
    <property type="match status" value="1"/>
</dbReference>
<dbReference type="RefSeq" id="WP_179552338.1">
    <property type="nucleotide sequence ID" value="NZ_JACCFI010000001.1"/>
</dbReference>
<evidence type="ECO:0000256" key="3">
    <source>
        <dbReference type="SAM" id="SignalP"/>
    </source>
</evidence>
<feature type="chain" id="PRO_5032723517" evidence="3">
    <location>
        <begin position="30"/>
        <end position="620"/>
    </location>
</feature>
<gene>
    <name evidence="6" type="ORF">BJY17_003292</name>
</gene>
<feature type="domain" description="Choice-of-anchor A" evidence="5">
    <location>
        <begin position="62"/>
        <end position="315"/>
    </location>
</feature>
<dbReference type="Pfam" id="PF19407">
    <property type="entry name" value="DUF5979"/>
    <property type="match status" value="2"/>
</dbReference>
<accession>A0A852X9K5</accession>
<feature type="compositionally biased region" description="Pro residues" evidence="1">
    <location>
        <begin position="564"/>
        <end position="573"/>
    </location>
</feature>
<name>A0A852X9K5_9MICO</name>
<evidence type="ECO:0000313" key="7">
    <source>
        <dbReference type="Proteomes" id="UP000549066"/>
    </source>
</evidence>
<keyword evidence="3" id="KW-0732">Signal</keyword>
<feature type="signal peptide" evidence="3">
    <location>
        <begin position="1"/>
        <end position="29"/>
    </location>
</feature>
<keyword evidence="2" id="KW-0472">Membrane</keyword>
<keyword evidence="2" id="KW-1133">Transmembrane helix</keyword>
<evidence type="ECO:0000259" key="5">
    <source>
        <dbReference type="Pfam" id="PF20597"/>
    </source>
</evidence>
<dbReference type="InterPro" id="IPR026588">
    <property type="entry name" value="Choice_anch_A"/>
</dbReference>
<comment type="caution">
    <text evidence="6">The sequence shown here is derived from an EMBL/GenBank/DDBJ whole genome shotgun (WGS) entry which is preliminary data.</text>
</comment>
<feature type="transmembrane region" description="Helical" evidence="2">
    <location>
        <begin position="594"/>
        <end position="614"/>
    </location>
</feature>
<dbReference type="Proteomes" id="UP000549066">
    <property type="component" value="Unassembled WGS sequence"/>
</dbReference>
<keyword evidence="7" id="KW-1185">Reference proteome</keyword>
<proteinExistence type="predicted"/>
<feature type="region of interest" description="Disordered" evidence="1">
    <location>
        <begin position="560"/>
        <end position="588"/>
    </location>
</feature>
<sequence>MLRSILGATTATALALAGAVTLAAAPAAAAPTAAAPVPFCPPAGEMPGIGNVPAYTDSNVAVFAGGDYLATGSSAESEGLLLVQGDAVFDKTNGGVFNVGAVGVGSGIVPPGGSTMLAVGGDLTVAPTTSVHVGANVDGGGAVAAGGAATGAFDLYGATLTVDLGRAAAMAPNEDFQSVVDDTSTTLGALPATGTTSIAFGRVTFTGTPGDAMQVFDVDGADLASTFEVFFEAIPADVPILINVTGDTMLFAPNYFGLNGERVDAFSSPNFGNAASRILWNFPAASSVALLGSSQFMGSVLAPNASIEVTASTNGRMHVGGDLTYSGVGNEHHNYPWSGGGSLGCGGGFSAAKVVTGGGASLVPDDTVFTLAYGYELDGRQVTGTLSLRADGTVANGPQGLPDGTVVHLTEVDLPAVPGVQWGPATISPDVVTIAAGEVAHVTVTNTANTNAPSAVGGFSVAKALGGEATALVPGDTEYTVQYRYELDGETVTGTLTVRADGVAVDGPQGLPVGTVVEFTEIDLPEIDGVEWGTPVFSPETVTIADGASTLVTVTNTATDAPVVPTPIDPTPETPGDDGTPGDGSGLASTGVQAVLPALLAVLLVAAGITALVVRRRRTA</sequence>
<feature type="domain" description="DUF5979" evidence="4">
    <location>
        <begin position="459"/>
        <end position="559"/>
    </location>
</feature>
<evidence type="ECO:0000256" key="1">
    <source>
        <dbReference type="SAM" id="MobiDB-lite"/>
    </source>
</evidence>
<evidence type="ECO:0000313" key="6">
    <source>
        <dbReference type="EMBL" id="NYG22545.1"/>
    </source>
</evidence>
<evidence type="ECO:0000256" key="2">
    <source>
        <dbReference type="SAM" id="Phobius"/>
    </source>
</evidence>
<feature type="domain" description="DUF5979" evidence="4">
    <location>
        <begin position="349"/>
        <end position="447"/>
    </location>
</feature>
<evidence type="ECO:0000259" key="4">
    <source>
        <dbReference type="Pfam" id="PF19407"/>
    </source>
</evidence>
<dbReference type="InterPro" id="IPR046022">
    <property type="entry name" value="DUF5979"/>
</dbReference>
<dbReference type="EMBL" id="JACCFI010000001">
    <property type="protein sequence ID" value="NYG22545.1"/>
    <property type="molecule type" value="Genomic_DNA"/>
</dbReference>
<organism evidence="6 7">
    <name type="scientific">Agromyces hippuratus</name>
    <dbReference type="NCBI Taxonomy" id="286438"/>
    <lineage>
        <taxon>Bacteria</taxon>
        <taxon>Bacillati</taxon>
        <taxon>Actinomycetota</taxon>
        <taxon>Actinomycetes</taxon>
        <taxon>Micrococcales</taxon>
        <taxon>Microbacteriaceae</taxon>
        <taxon>Agromyces</taxon>
    </lineage>
</organism>
<keyword evidence="2" id="KW-0812">Transmembrane</keyword>
<dbReference type="NCBIfam" id="TIGR04215">
    <property type="entry name" value="choice_anch_A"/>
    <property type="match status" value="1"/>
</dbReference>
<dbReference type="AlphaFoldDB" id="A0A852X9K5"/>